<gene>
    <name evidence="1" type="ORF">KIN20_002545</name>
</gene>
<name>A0AAD5MED2_PARTN</name>
<dbReference type="Proteomes" id="UP001196413">
    <property type="component" value="Unassembled WGS sequence"/>
</dbReference>
<evidence type="ECO:0000313" key="1">
    <source>
        <dbReference type="EMBL" id="KAJ1347482.1"/>
    </source>
</evidence>
<protein>
    <submittedName>
        <fullName evidence="1">Uncharacterized protein</fullName>
    </submittedName>
</protein>
<dbReference type="EMBL" id="JAHQIW010000319">
    <property type="protein sequence ID" value="KAJ1347482.1"/>
    <property type="molecule type" value="Genomic_DNA"/>
</dbReference>
<dbReference type="AlphaFoldDB" id="A0AAD5MED2"/>
<sequence>MSVYKFFEYHTELSRPLDRELHQLTCENKPDSLQLTAGLKEFIQNLPKALRAKSAGISATINL</sequence>
<evidence type="ECO:0000313" key="2">
    <source>
        <dbReference type="Proteomes" id="UP001196413"/>
    </source>
</evidence>
<accession>A0AAD5MED2</accession>
<keyword evidence="2" id="KW-1185">Reference proteome</keyword>
<proteinExistence type="predicted"/>
<comment type="caution">
    <text evidence="1">The sequence shown here is derived from an EMBL/GenBank/DDBJ whole genome shotgun (WGS) entry which is preliminary data.</text>
</comment>
<organism evidence="1 2">
    <name type="scientific">Parelaphostrongylus tenuis</name>
    <name type="common">Meningeal worm</name>
    <dbReference type="NCBI Taxonomy" id="148309"/>
    <lineage>
        <taxon>Eukaryota</taxon>
        <taxon>Metazoa</taxon>
        <taxon>Ecdysozoa</taxon>
        <taxon>Nematoda</taxon>
        <taxon>Chromadorea</taxon>
        <taxon>Rhabditida</taxon>
        <taxon>Rhabditina</taxon>
        <taxon>Rhabditomorpha</taxon>
        <taxon>Strongyloidea</taxon>
        <taxon>Metastrongylidae</taxon>
        <taxon>Parelaphostrongylus</taxon>
    </lineage>
</organism>
<reference evidence="1" key="1">
    <citation type="submission" date="2021-06" db="EMBL/GenBank/DDBJ databases">
        <title>Parelaphostrongylus tenuis whole genome reference sequence.</title>
        <authorList>
            <person name="Garwood T.J."/>
            <person name="Larsen P.A."/>
            <person name="Fountain-Jones N.M."/>
            <person name="Garbe J.R."/>
            <person name="Macchietto M.G."/>
            <person name="Kania S.A."/>
            <person name="Gerhold R.W."/>
            <person name="Richards J.E."/>
            <person name="Wolf T.M."/>
        </authorList>
    </citation>
    <scope>NUCLEOTIDE SEQUENCE</scope>
    <source>
        <strain evidence="1">MNPRO001-30</strain>
        <tissue evidence="1">Meninges</tissue>
    </source>
</reference>